<reference evidence="8 9" key="1">
    <citation type="submission" date="2018-06" db="EMBL/GenBank/DDBJ databases">
        <authorList>
            <consortium name="Pathogen Informatics"/>
            <person name="Doyle S."/>
        </authorList>
    </citation>
    <scope>NUCLEOTIDE SEQUENCE [LARGE SCALE GENOMIC DNA]</scope>
    <source>
        <strain evidence="5 11">NCTC11679</strain>
        <strain evidence="3 9">NCTC13465</strain>
        <strain evidence="4 10">NCTC5052</strain>
        <strain evidence="2 8">NCTC9645</strain>
    </source>
</reference>
<dbReference type="EMBL" id="UASO01000004">
    <property type="protein sequence ID" value="SQC22993.1"/>
    <property type="molecule type" value="Genomic_DNA"/>
</dbReference>
<evidence type="ECO:0000256" key="1">
    <source>
        <dbReference type="SAM" id="Phobius"/>
    </source>
</evidence>
<feature type="transmembrane region" description="Helical" evidence="1">
    <location>
        <begin position="6"/>
        <end position="24"/>
    </location>
</feature>
<dbReference type="EMBL" id="UGLJ01000002">
    <property type="protein sequence ID" value="STT91872.1"/>
    <property type="molecule type" value="Genomic_DNA"/>
</dbReference>
<dbReference type="Proteomes" id="UP000376235">
    <property type="component" value="Unassembled WGS sequence"/>
</dbReference>
<dbReference type="EMBL" id="CAAHCC010000004">
    <property type="protein sequence ID" value="VGK92753.1"/>
    <property type="molecule type" value="Genomic_DNA"/>
</dbReference>
<keyword evidence="1" id="KW-1133">Transmembrane helix</keyword>
<evidence type="ECO:0000313" key="3">
    <source>
        <dbReference type="EMBL" id="SQC59873.1"/>
    </source>
</evidence>
<dbReference type="Proteomes" id="UP000250675">
    <property type="component" value="Unassembled WGS sequence"/>
</dbReference>
<dbReference type="EMBL" id="UAWQ01000020">
    <property type="protein sequence ID" value="SQC59873.1"/>
    <property type="molecule type" value="Genomic_DNA"/>
</dbReference>
<evidence type="ECO:0000313" key="9">
    <source>
        <dbReference type="Proteomes" id="UP000251721"/>
    </source>
</evidence>
<sequence>MNRIKFAFGFFISGALLGLFYNLLNDKIHHKEECTASLVVFKGNTQTNLTLNFMYSLDESKGTVAVSGSYLDGGKLQGHIRRDVIYDMVKNHESHHFHSREINRYGNIDSVSDTFLATILPDFYVYPDEKISYIISKQNEHSFLIKVGSRPLLYCAN</sequence>
<evidence type="ECO:0000313" key="2">
    <source>
        <dbReference type="EMBL" id="SQC22993.1"/>
    </source>
</evidence>
<evidence type="ECO:0008006" key="14">
    <source>
        <dbReference type="Google" id="ProtNLM"/>
    </source>
</evidence>
<evidence type="ECO:0000313" key="6">
    <source>
        <dbReference type="EMBL" id="TYL78670.1"/>
    </source>
</evidence>
<evidence type="ECO:0000313" key="10">
    <source>
        <dbReference type="Proteomes" id="UP000254103"/>
    </source>
</evidence>
<evidence type="ECO:0000313" key="5">
    <source>
        <dbReference type="EMBL" id="STV69445.1"/>
    </source>
</evidence>
<keyword evidence="1" id="KW-0472">Membrane</keyword>
<accession>A0A2X3DEE9</accession>
<evidence type="ECO:0000313" key="11">
    <source>
        <dbReference type="Proteomes" id="UP000255239"/>
    </source>
</evidence>
<dbReference type="EMBL" id="UGMG01000001">
    <property type="protein sequence ID" value="STV69445.1"/>
    <property type="molecule type" value="Genomic_DNA"/>
</dbReference>
<keyword evidence="1" id="KW-0812">Transmembrane</keyword>
<organism evidence="2 8">
    <name type="scientific">Klebsiella pneumoniae</name>
    <dbReference type="NCBI Taxonomy" id="573"/>
    <lineage>
        <taxon>Bacteria</taxon>
        <taxon>Pseudomonadati</taxon>
        <taxon>Pseudomonadota</taxon>
        <taxon>Gammaproteobacteria</taxon>
        <taxon>Enterobacterales</taxon>
        <taxon>Enterobacteriaceae</taxon>
        <taxon>Klebsiella/Raoultella group</taxon>
        <taxon>Klebsiella</taxon>
        <taxon>Klebsiella pneumoniae complex</taxon>
    </lineage>
</organism>
<accession>A0A4V0H7J3</accession>
<reference evidence="6 12" key="3">
    <citation type="submission" date="2019-08" db="EMBL/GenBank/DDBJ databases">
        <title>Phenotypic and genetic characterization of extended-spectrum b-lactamase-producing hypermucoviscous Klebsiella pneumoniae from Chile.</title>
        <authorList>
            <person name="Morales-Leon F."/>
            <person name="Caro C."/>
            <person name="Opazo-Capurro A."/>
            <person name="Lincopan N."/>
            <person name="Dominguez-Yevenes M."/>
            <person name="Lima C."/>
            <person name="Bello-Toledo H."/>
            <person name="Gonzalez-Rocha G."/>
        </authorList>
    </citation>
    <scope>NUCLEOTIDE SEQUENCE [LARGE SCALE GENOMIC DNA]</scope>
    <source>
        <strain evidence="6 12">UCO-494</strain>
    </source>
</reference>
<dbReference type="EMBL" id="VSSY01000009">
    <property type="protein sequence ID" value="TYL78670.1"/>
    <property type="molecule type" value="Genomic_DNA"/>
</dbReference>
<dbReference type="Proteomes" id="UP000254103">
    <property type="component" value="Unassembled WGS sequence"/>
</dbReference>
<dbReference type="Proteomes" id="UP000322977">
    <property type="component" value="Unassembled WGS sequence"/>
</dbReference>
<evidence type="ECO:0000313" key="4">
    <source>
        <dbReference type="EMBL" id="STT91872.1"/>
    </source>
</evidence>
<evidence type="ECO:0000313" key="13">
    <source>
        <dbReference type="Proteomes" id="UP000376235"/>
    </source>
</evidence>
<dbReference type="Proteomes" id="UP000255239">
    <property type="component" value="Unassembled WGS sequence"/>
</dbReference>
<proteinExistence type="predicted"/>
<evidence type="ECO:0000313" key="12">
    <source>
        <dbReference type="Proteomes" id="UP000322977"/>
    </source>
</evidence>
<evidence type="ECO:0000313" key="7">
    <source>
        <dbReference type="EMBL" id="VGK92753.1"/>
    </source>
</evidence>
<gene>
    <name evidence="6" type="ORF">FXN67_12225</name>
    <name evidence="5" type="ORF">NCTC11679_04551</name>
    <name evidence="3" type="ORF">NCTC13465_06246</name>
    <name evidence="4" type="ORF">NCTC5052_00224</name>
    <name evidence="2" type="ORF">NCTC9645_03246</name>
    <name evidence="7" type="ORF">SAMEA4873632_02865</name>
</gene>
<dbReference type="Proteomes" id="UP000251721">
    <property type="component" value="Unassembled WGS sequence"/>
</dbReference>
<name>A0A2X3DEE9_KLEPN</name>
<dbReference type="RefSeq" id="WP_004183099.1">
    <property type="nucleotide sequence ID" value="NZ_AP022078.1"/>
</dbReference>
<reference evidence="7 13" key="2">
    <citation type="submission" date="2019-03" db="EMBL/GenBank/DDBJ databases">
        <authorList>
            <consortium name="Pathogen Informatics"/>
        </authorList>
    </citation>
    <scope>NUCLEOTIDE SEQUENCE [LARGE SCALE GENOMIC DNA]</scope>
    <source>
        <strain evidence="7 13">5012STDY7626430</strain>
    </source>
</reference>
<dbReference type="AlphaFoldDB" id="A0A2X3DEE9"/>
<evidence type="ECO:0000313" key="8">
    <source>
        <dbReference type="Proteomes" id="UP000250675"/>
    </source>
</evidence>
<protein>
    <recommendedName>
        <fullName evidence="14">Inner membrane protein</fullName>
    </recommendedName>
</protein>